<dbReference type="Proteomes" id="UP001519292">
    <property type="component" value="Unassembled WGS sequence"/>
</dbReference>
<dbReference type="PROSITE" id="PS51118">
    <property type="entry name" value="HTH_HXLR"/>
    <property type="match status" value="1"/>
</dbReference>
<comment type="caution">
    <text evidence="5">The sequence shown here is derived from an EMBL/GenBank/DDBJ whole genome shotgun (WGS) entry which is preliminary data.</text>
</comment>
<evidence type="ECO:0000313" key="6">
    <source>
        <dbReference type="Proteomes" id="UP001519292"/>
    </source>
</evidence>
<keyword evidence="6" id="KW-1185">Reference proteome</keyword>
<evidence type="ECO:0000256" key="1">
    <source>
        <dbReference type="ARBA" id="ARBA00023015"/>
    </source>
</evidence>
<dbReference type="InterPro" id="IPR036388">
    <property type="entry name" value="WH-like_DNA-bd_sf"/>
</dbReference>
<dbReference type="Gene3D" id="1.10.10.10">
    <property type="entry name" value="Winged helix-like DNA-binding domain superfamily/Winged helix DNA-binding domain"/>
    <property type="match status" value="1"/>
</dbReference>
<accession>A0ABS4MC70</accession>
<dbReference type="SUPFAM" id="SSF46785">
    <property type="entry name" value="Winged helix' DNA-binding domain"/>
    <property type="match status" value="1"/>
</dbReference>
<dbReference type="PANTHER" id="PTHR33204:SF29">
    <property type="entry name" value="TRANSCRIPTIONAL REGULATOR"/>
    <property type="match status" value="1"/>
</dbReference>
<sequence>MKKQVYHLGIDITLEILNGKWKPSIICHLGTKQMRHDELMHLIPGISQKVLTQQLNSLIEEEIVEKEDNHNFPRVVTYALTETGRSLRKVLIEMSLWGEKRAKELSNEGIPTKVEYTEPTGYQNL</sequence>
<dbReference type="Pfam" id="PF01638">
    <property type="entry name" value="HxlR"/>
    <property type="match status" value="1"/>
</dbReference>
<keyword evidence="1" id="KW-0805">Transcription regulation</keyword>
<dbReference type="EMBL" id="JAGGLU010000001">
    <property type="protein sequence ID" value="MBP2057208.1"/>
    <property type="molecule type" value="Genomic_DNA"/>
</dbReference>
<evidence type="ECO:0000256" key="3">
    <source>
        <dbReference type="ARBA" id="ARBA00023163"/>
    </source>
</evidence>
<protein>
    <submittedName>
        <fullName evidence="5">DNA-binding HxlR family transcriptional regulator</fullName>
    </submittedName>
</protein>
<evidence type="ECO:0000259" key="4">
    <source>
        <dbReference type="PROSITE" id="PS51118"/>
    </source>
</evidence>
<evidence type="ECO:0000313" key="5">
    <source>
        <dbReference type="EMBL" id="MBP2057208.1"/>
    </source>
</evidence>
<dbReference type="RefSeq" id="WP_209685807.1">
    <property type="nucleotide sequence ID" value="NZ_JAGGLU010000001.1"/>
</dbReference>
<reference evidence="5 6" key="1">
    <citation type="submission" date="2021-03" db="EMBL/GenBank/DDBJ databases">
        <title>Genomic Encyclopedia of Type Strains, Phase IV (KMG-IV): sequencing the most valuable type-strain genomes for metagenomic binning, comparative biology and taxonomic classification.</title>
        <authorList>
            <person name="Goeker M."/>
        </authorList>
    </citation>
    <scope>NUCLEOTIDE SEQUENCE [LARGE SCALE GENOMIC DNA]</scope>
    <source>
        <strain evidence="5 6">DSM 101872</strain>
    </source>
</reference>
<dbReference type="InterPro" id="IPR002577">
    <property type="entry name" value="HTH_HxlR"/>
</dbReference>
<proteinExistence type="predicted"/>
<dbReference type="GO" id="GO:0003677">
    <property type="term" value="F:DNA binding"/>
    <property type="evidence" value="ECO:0007669"/>
    <property type="project" value="UniProtKB-KW"/>
</dbReference>
<evidence type="ECO:0000256" key="2">
    <source>
        <dbReference type="ARBA" id="ARBA00023125"/>
    </source>
</evidence>
<organism evidence="5 6">
    <name type="scientific">Lactobacillus colini</name>
    <dbReference type="NCBI Taxonomy" id="1819254"/>
    <lineage>
        <taxon>Bacteria</taxon>
        <taxon>Bacillati</taxon>
        <taxon>Bacillota</taxon>
        <taxon>Bacilli</taxon>
        <taxon>Lactobacillales</taxon>
        <taxon>Lactobacillaceae</taxon>
        <taxon>Lactobacillus</taxon>
    </lineage>
</organism>
<dbReference type="PANTHER" id="PTHR33204">
    <property type="entry name" value="TRANSCRIPTIONAL REGULATOR, MARR FAMILY"/>
    <property type="match status" value="1"/>
</dbReference>
<dbReference type="InterPro" id="IPR036390">
    <property type="entry name" value="WH_DNA-bd_sf"/>
</dbReference>
<keyword evidence="3" id="KW-0804">Transcription</keyword>
<feature type="domain" description="HTH hxlR-type" evidence="4">
    <location>
        <begin position="8"/>
        <end position="106"/>
    </location>
</feature>
<gene>
    <name evidence="5" type="ORF">J2Z60_000370</name>
</gene>
<keyword evidence="2 5" id="KW-0238">DNA-binding</keyword>
<name>A0ABS4MC70_9LACO</name>